<dbReference type="RefSeq" id="WP_260792471.1">
    <property type="nucleotide sequence ID" value="NZ_CP093313.1"/>
</dbReference>
<protein>
    <submittedName>
        <fullName evidence="1">Uncharacterized protein</fullName>
    </submittedName>
</protein>
<gene>
    <name evidence="1" type="ORF">MOP44_21520</name>
</gene>
<organism evidence="1 2">
    <name type="scientific">Occallatibacter riparius</name>
    <dbReference type="NCBI Taxonomy" id="1002689"/>
    <lineage>
        <taxon>Bacteria</taxon>
        <taxon>Pseudomonadati</taxon>
        <taxon>Acidobacteriota</taxon>
        <taxon>Terriglobia</taxon>
        <taxon>Terriglobales</taxon>
        <taxon>Acidobacteriaceae</taxon>
        <taxon>Occallatibacter</taxon>
    </lineage>
</organism>
<dbReference type="KEGG" id="orp:MOP44_21520"/>
<dbReference type="Proteomes" id="UP001059380">
    <property type="component" value="Chromosome"/>
</dbReference>
<proteinExistence type="predicted"/>
<evidence type="ECO:0000313" key="1">
    <source>
        <dbReference type="EMBL" id="UWZ83137.1"/>
    </source>
</evidence>
<reference evidence="1" key="1">
    <citation type="submission" date="2021-04" db="EMBL/GenBank/DDBJ databases">
        <title>Phylogenetic analysis of Acidobacteriaceae.</title>
        <authorList>
            <person name="Qiu L."/>
            <person name="Zhang Q."/>
        </authorList>
    </citation>
    <scope>NUCLEOTIDE SEQUENCE</scope>
    <source>
        <strain evidence="1">DSM 25168</strain>
    </source>
</reference>
<dbReference type="AlphaFoldDB" id="A0A9J7BL15"/>
<accession>A0A9J7BL15</accession>
<keyword evidence="2" id="KW-1185">Reference proteome</keyword>
<dbReference type="EMBL" id="CP093313">
    <property type="protein sequence ID" value="UWZ83137.1"/>
    <property type="molecule type" value="Genomic_DNA"/>
</dbReference>
<name>A0A9J7BL15_9BACT</name>
<sequence>MILDLKFVCRTASTGVLLPPRGEPLIYGLLVATRCLGVLGLFGLLKDGFYLPPLDALGEILLACSVGAQHSLRDVGIEDLRAVTCRLTFDKARYAVGCVAGTHTKGDALSAAALAFLRGSKRALKTMQFGQSGLKRRLALLFLEHANVQQPAH</sequence>
<evidence type="ECO:0000313" key="2">
    <source>
        <dbReference type="Proteomes" id="UP001059380"/>
    </source>
</evidence>